<dbReference type="EC" id="1.5.5.1" evidence="20"/>
<evidence type="ECO:0000256" key="5">
    <source>
        <dbReference type="ARBA" id="ARBA00022448"/>
    </source>
</evidence>
<evidence type="ECO:0000256" key="10">
    <source>
        <dbReference type="ARBA" id="ARBA00022827"/>
    </source>
</evidence>
<evidence type="ECO:0000256" key="20">
    <source>
        <dbReference type="RuleBase" id="RU366068"/>
    </source>
</evidence>
<keyword evidence="24" id="KW-1185">Reference proteome</keyword>
<dbReference type="InterPro" id="IPR036188">
    <property type="entry name" value="FAD/NAD-bd_sf"/>
</dbReference>
<keyword evidence="7 20" id="KW-0285">Flavoprotein</keyword>
<dbReference type="SUPFAM" id="SSF54373">
    <property type="entry name" value="FAD-linked reductases, C-terminal domain"/>
    <property type="match status" value="1"/>
</dbReference>
<evidence type="ECO:0000256" key="3">
    <source>
        <dbReference type="ARBA" id="ARBA00004273"/>
    </source>
</evidence>
<comment type="caution">
    <text evidence="23">The sequence shown here is derived from an EMBL/GenBank/DDBJ whole genome shotgun (WGS) entry which is preliminary data.</text>
</comment>
<evidence type="ECO:0000256" key="11">
    <source>
        <dbReference type="ARBA" id="ARBA00022946"/>
    </source>
</evidence>
<dbReference type="SUPFAM" id="SSF54862">
    <property type="entry name" value="4Fe-4S ferredoxins"/>
    <property type="match status" value="1"/>
</dbReference>
<keyword evidence="10 20" id="KW-0274">FAD</keyword>
<dbReference type="EMBL" id="CADEBC010000510">
    <property type="protein sequence ID" value="CAB3241477.1"/>
    <property type="molecule type" value="Genomic_DNA"/>
</dbReference>
<proteinExistence type="predicted"/>
<evidence type="ECO:0000313" key="23">
    <source>
        <dbReference type="EMBL" id="CAB3241477.1"/>
    </source>
</evidence>
<dbReference type="PROSITE" id="PS51379">
    <property type="entry name" value="4FE4S_FER_2"/>
    <property type="match status" value="1"/>
</dbReference>
<comment type="cofactor">
    <cofactor evidence="20">
        <name>[4Fe-4S] cluster</name>
        <dbReference type="ChEBI" id="CHEBI:49883"/>
    </cofactor>
    <text evidence="20">Binds 1 [4Fe-4S] cluster.</text>
</comment>
<keyword evidence="8 20" id="KW-0479">Metal-binding</keyword>
<dbReference type="FunFam" id="3.30.70.20:FF:000088">
    <property type="entry name" value="Electron transfer flavoprotein-ubiquinone oxidoreductase, mitochondrial"/>
    <property type="match status" value="1"/>
</dbReference>
<reference evidence="24 25" key="1">
    <citation type="submission" date="2020-04" db="EMBL/GenBank/DDBJ databases">
        <authorList>
            <person name="Wallbank WR R."/>
            <person name="Pardo Diaz C."/>
            <person name="Kozak K."/>
            <person name="Martin S."/>
            <person name="Jiggins C."/>
            <person name="Moest M."/>
            <person name="Warren A I."/>
            <person name="Byers J.R.P. K."/>
            <person name="Montejo-Kovacevich G."/>
            <person name="Yen C E."/>
        </authorList>
    </citation>
    <scope>NUCLEOTIDE SEQUENCE [LARGE SCALE GENOMIC DNA]</scope>
</reference>
<dbReference type="GO" id="GO:0051539">
    <property type="term" value="F:4 iron, 4 sulfur cluster binding"/>
    <property type="evidence" value="ECO:0007669"/>
    <property type="project" value="UniProtKB-UniRule"/>
</dbReference>
<dbReference type="InterPro" id="IPR007859">
    <property type="entry name" value="ETF-QO/FixX_C"/>
</dbReference>
<evidence type="ECO:0000256" key="12">
    <source>
        <dbReference type="ARBA" id="ARBA00022982"/>
    </source>
</evidence>
<dbReference type="InterPro" id="IPR017896">
    <property type="entry name" value="4Fe4S_Fe-S-bd"/>
</dbReference>
<dbReference type="InterPro" id="IPR040156">
    <property type="entry name" value="ETF-QO"/>
</dbReference>
<keyword evidence="18" id="KW-0496">Mitochondrion</keyword>
<keyword evidence="16 20" id="KW-0411">Iron-sulfur</keyword>
<dbReference type="PANTHER" id="PTHR10617:SF107">
    <property type="entry name" value="ELECTRON TRANSFER FLAVOPROTEIN-UBIQUINONE OXIDOREDUCTASE, MITOCHONDRIAL"/>
    <property type="match status" value="1"/>
</dbReference>
<comment type="catalytic activity">
    <reaction evidence="20">
        <text>a ubiquinone + reduced [electron-transfer flavoprotein] = a ubiquinol + oxidized [electron-transfer flavoprotein] + H(+)</text>
        <dbReference type="Rhea" id="RHEA:24052"/>
        <dbReference type="Rhea" id="RHEA-COMP:9565"/>
        <dbReference type="Rhea" id="RHEA-COMP:9566"/>
        <dbReference type="Rhea" id="RHEA-COMP:10685"/>
        <dbReference type="Rhea" id="RHEA-COMP:10686"/>
        <dbReference type="ChEBI" id="CHEBI:15378"/>
        <dbReference type="ChEBI" id="CHEBI:16389"/>
        <dbReference type="ChEBI" id="CHEBI:17976"/>
        <dbReference type="ChEBI" id="CHEBI:57692"/>
        <dbReference type="ChEBI" id="CHEBI:58307"/>
        <dbReference type="EC" id="1.5.5.1"/>
    </reaction>
</comment>
<dbReference type="InterPro" id="IPR049398">
    <property type="entry name" value="ETF-QO/FixC_UQ-bd"/>
</dbReference>
<dbReference type="Pfam" id="PF13450">
    <property type="entry name" value="NAD_binding_8"/>
    <property type="match status" value="1"/>
</dbReference>
<comment type="subunit">
    <text evidence="4">Monomer.</text>
</comment>
<dbReference type="PANTHER" id="PTHR10617">
    <property type="entry name" value="ELECTRON TRANSFER FLAVOPROTEIN-UBIQUINONE OXIDOREDUCTASE"/>
    <property type="match status" value="1"/>
</dbReference>
<evidence type="ECO:0000256" key="19">
    <source>
        <dbReference type="ARBA" id="ARBA00023136"/>
    </source>
</evidence>
<evidence type="ECO:0000256" key="7">
    <source>
        <dbReference type="ARBA" id="ARBA00022630"/>
    </source>
</evidence>
<keyword evidence="15 20" id="KW-0408">Iron</keyword>
<accession>A0A8S1A6N8</accession>
<dbReference type="Gene3D" id="3.50.50.60">
    <property type="entry name" value="FAD/NAD(P)-binding domain"/>
    <property type="match status" value="1"/>
</dbReference>
<dbReference type="GO" id="GO:0046872">
    <property type="term" value="F:metal ion binding"/>
    <property type="evidence" value="ECO:0007669"/>
    <property type="project" value="UniProtKB-KW"/>
</dbReference>
<evidence type="ECO:0000256" key="4">
    <source>
        <dbReference type="ARBA" id="ARBA00011245"/>
    </source>
</evidence>
<evidence type="ECO:0000313" key="22">
    <source>
        <dbReference type="EMBL" id="CAB3225483.1"/>
    </source>
</evidence>
<gene>
    <name evidence="22" type="ORF">APLA_LOCUS2237</name>
    <name evidence="23" type="ORF">APLA_LOCUS8652</name>
</gene>
<keyword evidence="12 20" id="KW-0249">Electron transport</keyword>
<dbReference type="Pfam" id="PF21162">
    <property type="entry name" value="ETFQO_UQ-bd"/>
    <property type="match status" value="1"/>
</dbReference>
<keyword evidence="14 20" id="KW-0560">Oxidoreductase</keyword>
<dbReference type="Gene3D" id="3.30.70.20">
    <property type="match status" value="1"/>
</dbReference>
<dbReference type="OrthoDB" id="437331at2759"/>
<keyword evidence="17 20" id="KW-0830">Ubiquinone</keyword>
<comment type="subcellular location">
    <subcellularLocation>
        <location evidence="3">Mitochondrion inner membrane</location>
    </subcellularLocation>
</comment>
<evidence type="ECO:0000256" key="13">
    <source>
        <dbReference type="ARBA" id="ARBA00022990"/>
    </source>
</evidence>
<evidence type="ECO:0000256" key="6">
    <source>
        <dbReference type="ARBA" id="ARBA00022553"/>
    </source>
</evidence>
<dbReference type="GO" id="GO:0004174">
    <property type="term" value="F:electron-transferring-flavoprotein dehydrogenase activity"/>
    <property type="evidence" value="ECO:0007669"/>
    <property type="project" value="UniProtKB-UniRule"/>
</dbReference>
<evidence type="ECO:0000313" key="24">
    <source>
        <dbReference type="Proteomes" id="UP000494106"/>
    </source>
</evidence>
<evidence type="ECO:0000256" key="9">
    <source>
        <dbReference type="ARBA" id="ARBA00022792"/>
    </source>
</evidence>
<dbReference type="AlphaFoldDB" id="A0A8S1A6N8"/>
<organism evidence="23 24">
    <name type="scientific">Arctia plantaginis</name>
    <name type="common">Wood tiger moth</name>
    <name type="synonym">Phalaena plantaginis</name>
    <dbReference type="NCBI Taxonomy" id="874455"/>
    <lineage>
        <taxon>Eukaryota</taxon>
        <taxon>Metazoa</taxon>
        <taxon>Ecdysozoa</taxon>
        <taxon>Arthropoda</taxon>
        <taxon>Hexapoda</taxon>
        <taxon>Insecta</taxon>
        <taxon>Pterygota</taxon>
        <taxon>Neoptera</taxon>
        <taxon>Endopterygota</taxon>
        <taxon>Lepidoptera</taxon>
        <taxon>Glossata</taxon>
        <taxon>Ditrysia</taxon>
        <taxon>Noctuoidea</taxon>
        <taxon>Erebidae</taxon>
        <taxon>Arctiinae</taxon>
        <taxon>Arctia</taxon>
    </lineage>
</organism>
<name>A0A8S1A6N8_ARCPL</name>
<dbReference type="SUPFAM" id="SSF51905">
    <property type="entry name" value="FAD/NAD(P)-binding domain"/>
    <property type="match status" value="1"/>
</dbReference>
<keyword evidence="19" id="KW-0472">Membrane</keyword>
<keyword evidence="11" id="KW-0809">Transit peptide</keyword>
<evidence type="ECO:0000256" key="1">
    <source>
        <dbReference type="ARBA" id="ARBA00001974"/>
    </source>
</evidence>
<evidence type="ECO:0000256" key="16">
    <source>
        <dbReference type="ARBA" id="ARBA00023014"/>
    </source>
</evidence>
<dbReference type="Proteomes" id="UP000494106">
    <property type="component" value="Unassembled WGS sequence"/>
</dbReference>
<evidence type="ECO:0000256" key="17">
    <source>
        <dbReference type="ARBA" id="ARBA00023075"/>
    </source>
</evidence>
<keyword evidence="9" id="KW-0999">Mitochondrion inner membrane</keyword>
<dbReference type="EMBL" id="CADEBD010000226">
    <property type="protein sequence ID" value="CAB3225483.1"/>
    <property type="molecule type" value="Genomic_DNA"/>
</dbReference>
<feature type="domain" description="4Fe-4S ferredoxin-type" evidence="21">
    <location>
        <begin position="583"/>
        <end position="612"/>
    </location>
</feature>
<comment type="cofactor">
    <cofactor evidence="1 20">
        <name>FAD</name>
        <dbReference type="ChEBI" id="CHEBI:57692"/>
    </cofactor>
</comment>
<sequence length="623" mass="67859">MLDSVVVDESERILFLTMAAALVSSSRQVGRLTSAARRLYSDAYPKITTHYTIHPRDKDPRWKDISMERVAEETDILIIGGGPAGMAAAIKARQIAEEKGAEVRVTLLEKAAEIGGHILSGACVDPIALNELIPDWKEKGAPMNTPVTSDKFGLLTKSGRIPLPAFRGLPNYNHGNYVVRLGHLVKWLGEQAEAAGAEVWPGCAAADLIYRDDGSLKGVATGDVGIAKDGSPKDMFERGMEFHSKITIFTEGCHGHLTKMVSSKYNLRENSEPQSYGIGLKELWEVKPENHKPGLVEHTVGWPLDKNTYGGSFIYHLKVPEGEPPLVAVGFVVGLDYSNPYLSPFREFQRFKTHPYVRPMFEGGSRIAYGARALVEGGWQCVPRVAFPGGALAGDSAGFLNVPRIKGTHNAMKSGMLAAEAAMDLIISGEATHDKGVTPTQYVDKLNESYVYKELKQVRNCRPSFHTSLGLYGGIAYSGFSTIVRGKEPWTFSHGGADHARLKPAKESQPIEYPKPDGVVTFDLLSSVALTGTNHEADQPAHLTLKDDTIPVKRNLAEFDGPEARFCPAGVYEYVPMESGDGQRLQINAQNCIHCKTCDIKDPSQNINWVVPEGGGGPAYNGM</sequence>
<keyword evidence="13" id="KW-0007">Acetylation</keyword>
<evidence type="ECO:0000256" key="2">
    <source>
        <dbReference type="ARBA" id="ARBA00002819"/>
    </source>
</evidence>
<dbReference type="Gene3D" id="3.30.9.90">
    <property type="match status" value="1"/>
</dbReference>
<evidence type="ECO:0000256" key="15">
    <source>
        <dbReference type="ARBA" id="ARBA00023004"/>
    </source>
</evidence>
<evidence type="ECO:0000256" key="14">
    <source>
        <dbReference type="ARBA" id="ARBA00023002"/>
    </source>
</evidence>
<protein>
    <recommendedName>
        <fullName evidence="20">Electron transfer flavoprotein-ubiquinone oxidoreductase</fullName>
        <shortName evidence="20">ETF-QO</shortName>
        <ecNumber evidence="20">1.5.5.1</ecNumber>
    </recommendedName>
</protein>
<dbReference type="GO" id="GO:0005743">
    <property type="term" value="C:mitochondrial inner membrane"/>
    <property type="evidence" value="ECO:0007669"/>
    <property type="project" value="UniProtKB-SubCell"/>
</dbReference>
<dbReference type="Pfam" id="PF05187">
    <property type="entry name" value="Fer4_ETF_QO"/>
    <property type="match status" value="1"/>
</dbReference>
<dbReference type="Proteomes" id="UP000494256">
    <property type="component" value="Unassembled WGS sequence"/>
</dbReference>
<evidence type="ECO:0000256" key="18">
    <source>
        <dbReference type="ARBA" id="ARBA00023128"/>
    </source>
</evidence>
<comment type="function">
    <text evidence="2 20">Accepts electrons from ETF and reduces ubiquinone.</text>
</comment>
<keyword evidence="5 20" id="KW-0813">Transport</keyword>
<keyword evidence="6" id="KW-0597">Phosphoprotein</keyword>
<dbReference type="PRINTS" id="PR00411">
    <property type="entry name" value="PNDRDTASEI"/>
</dbReference>
<evidence type="ECO:0000256" key="8">
    <source>
        <dbReference type="ARBA" id="ARBA00022723"/>
    </source>
</evidence>
<evidence type="ECO:0000313" key="25">
    <source>
        <dbReference type="Proteomes" id="UP000494256"/>
    </source>
</evidence>
<evidence type="ECO:0000259" key="21">
    <source>
        <dbReference type="PROSITE" id="PS51379"/>
    </source>
</evidence>